<accession>A0A4Z1PI65</accession>
<evidence type="ECO:0000313" key="1">
    <source>
        <dbReference type="EMBL" id="TID22900.1"/>
    </source>
</evidence>
<gene>
    <name evidence="1" type="ORF">E6O75_ATG02074</name>
</gene>
<proteinExistence type="predicted"/>
<name>A0A4Z1PI65_9PEZI</name>
<organism evidence="1 2">
    <name type="scientific">Venturia nashicola</name>
    <dbReference type="NCBI Taxonomy" id="86259"/>
    <lineage>
        <taxon>Eukaryota</taxon>
        <taxon>Fungi</taxon>
        <taxon>Dikarya</taxon>
        <taxon>Ascomycota</taxon>
        <taxon>Pezizomycotina</taxon>
        <taxon>Dothideomycetes</taxon>
        <taxon>Pleosporomycetidae</taxon>
        <taxon>Venturiales</taxon>
        <taxon>Venturiaceae</taxon>
        <taxon>Venturia</taxon>
    </lineage>
</organism>
<evidence type="ECO:0000313" key="2">
    <source>
        <dbReference type="Proteomes" id="UP000298493"/>
    </source>
</evidence>
<keyword evidence="2" id="KW-1185">Reference proteome</keyword>
<dbReference type="Proteomes" id="UP000298493">
    <property type="component" value="Unassembled WGS sequence"/>
</dbReference>
<sequence length="138" mass="15713">MNPAMELSCLRLTEAARNVTLSTDYCHSESGWRYCPSFTFAQPYLVPRKCLVFVWILQLISPSHAEPKDAQIHLQWALCDQDLQTVLQKFGLPSNLLPRKQDLITYYDTRPPIYTQHGLGLRTKTSKSQKISSAKVAS</sequence>
<dbReference type="EMBL" id="SNSC02000007">
    <property type="protein sequence ID" value="TID22900.1"/>
    <property type="molecule type" value="Genomic_DNA"/>
</dbReference>
<dbReference type="AlphaFoldDB" id="A0A4Z1PI65"/>
<dbReference type="OrthoDB" id="3917713at2759"/>
<protein>
    <submittedName>
        <fullName evidence="1">Uncharacterized protein</fullName>
    </submittedName>
</protein>
<reference evidence="1 2" key="1">
    <citation type="submission" date="2019-04" db="EMBL/GenBank/DDBJ databases">
        <title>High contiguity whole genome sequence and gene annotation resource for two Venturia nashicola isolates.</title>
        <authorList>
            <person name="Prokchorchik M."/>
            <person name="Won K."/>
            <person name="Lee Y."/>
            <person name="Choi E.D."/>
            <person name="Segonzac C."/>
            <person name="Sohn K.H."/>
        </authorList>
    </citation>
    <scope>NUCLEOTIDE SEQUENCE [LARGE SCALE GENOMIC DNA]</scope>
    <source>
        <strain evidence="1 2">PRI2</strain>
    </source>
</reference>
<comment type="caution">
    <text evidence="1">The sequence shown here is derived from an EMBL/GenBank/DDBJ whole genome shotgun (WGS) entry which is preliminary data.</text>
</comment>